<reference evidence="5" key="1">
    <citation type="submission" date="2020-12" db="EMBL/GenBank/DDBJ databases">
        <title>Genomic characterization of non-nitrogen-fixing Frankia strains.</title>
        <authorList>
            <person name="Carlos-Shanley C."/>
            <person name="Guerra T."/>
            <person name="Hahn D."/>
        </authorList>
    </citation>
    <scope>NUCLEOTIDE SEQUENCE</scope>
    <source>
        <strain evidence="5">CN6</strain>
    </source>
</reference>
<keyword evidence="1 3" id="KW-0378">Hydrolase</keyword>
<evidence type="ECO:0000259" key="4">
    <source>
        <dbReference type="PROSITE" id="PS51764"/>
    </source>
</evidence>
<comment type="similarity">
    <text evidence="3">Belongs to the glycosyl hydrolase 26 family.</text>
</comment>
<dbReference type="InterPro" id="IPR017853">
    <property type="entry name" value="GH"/>
</dbReference>
<feature type="domain" description="GH26" evidence="4">
    <location>
        <begin position="137"/>
        <end position="464"/>
    </location>
</feature>
<evidence type="ECO:0000313" key="5">
    <source>
        <dbReference type="EMBL" id="MBL7626278.1"/>
    </source>
</evidence>
<proteinExistence type="inferred from homology"/>
<dbReference type="Pfam" id="PF02156">
    <property type="entry name" value="Glyco_hydro_26"/>
    <property type="match status" value="1"/>
</dbReference>
<gene>
    <name evidence="5" type="ORF">I7412_03630</name>
</gene>
<dbReference type="Gene3D" id="3.20.20.80">
    <property type="entry name" value="Glycosidases"/>
    <property type="match status" value="1"/>
</dbReference>
<comment type="caution">
    <text evidence="5">The sequence shown here is derived from an EMBL/GenBank/DDBJ whole genome shotgun (WGS) entry which is preliminary data.</text>
</comment>
<accession>A0A937ULQ6</accession>
<dbReference type="InterPro" id="IPR022790">
    <property type="entry name" value="GH26_dom"/>
</dbReference>
<dbReference type="GO" id="GO:0004553">
    <property type="term" value="F:hydrolase activity, hydrolyzing O-glycosyl compounds"/>
    <property type="evidence" value="ECO:0007669"/>
    <property type="project" value="InterPro"/>
</dbReference>
<keyword evidence="6" id="KW-1185">Reference proteome</keyword>
<protein>
    <submittedName>
        <fullName evidence="5">Glycosidase</fullName>
    </submittedName>
</protein>
<dbReference type="Proteomes" id="UP000604475">
    <property type="component" value="Unassembled WGS sequence"/>
</dbReference>
<dbReference type="AlphaFoldDB" id="A0A937ULQ6"/>
<dbReference type="SUPFAM" id="SSF51445">
    <property type="entry name" value="(Trans)glycosidases"/>
    <property type="match status" value="1"/>
</dbReference>
<feature type="active site" description="Nucleophile" evidence="3">
    <location>
        <position position="395"/>
    </location>
</feature>
<keyword evidence="2 3" id="KW-0326">Glycosidase</keyword>
<sequence>MPVPALSRQRGRPARELHKTCLSGEPSDGWPSSCRVSEACPGRQVLRKVRVAGSAGVCKETGVHEEIERAGAAAGTSRSDVRRAVGVVVKGWHVRQGADLASAGLVSRAVPSGGPRRVDPPSRAATGALRRVSRSGRSGVALVALLIAVTGLVACSGGSDDDPGPVIDGTGVTWVSGANANHPEDTELWREFTGRDVDLAMMFVTRSSWDTVVSPEWPLNAYTPDKWPGQFSVAVPMWPVQDGQYPLGNERECAAGEYDEYWAEFGRNLQKYGRGDAIVRLGWEFNGNWFKWYPEDSETWEECFRREVTAIRSTAPDVQIDWTMTMGRDEMPNGDNVWAAYPGDEYVDIIGIDYYDMYPPKPTQETWNRTCVKPSGLCTVVKEARARGKKFSVPEWGVVSGEGGGGDNPFFIEKMYEIFHANADILAYEVYYNNAEEGNVRSSLVGPVLNPKSAKRYQELFGAG</sequence>
<name>A0A937ULQ6_9ACTN</name>
<evidence type="ECO:0000256" key="2">
    <source>
        <dbReference type="ARBA" id="ARBA00023295"/>
    </source>
</evidence>
<dbReference type="PROSITE" id="PS51764">
    <property type="entry name" value="GH26"/>
    <property type="match status" value="1"/>
</dbReference>
<dbReference type="EMBL" id="JAEACQ010000124">
    <property type="protein sequence ID" value="MBL7626278.1"/>
    <property type="molecule type" value="Genomic_DNA"/>
</dbReference>
<feature type="active site" description="Proton donor" evidence="3">
    <location>
        <position position="284"/>
    </location>
</feature>
<evidence type="ECO:0000313" key="6">
    <source>
        <dbReference type="Proteomes" id="UP000604475"/>
    </source>
</evidence>
<organism evidence="5 6">
    <name type="scientific">Frankia nepalensis</name>
    <dbReference type="NCBI Taxonomy" id="1836974"/>
    <lineage>
        <taxon>Bacteria</taxon>
        <taxon>Bacillati</taxon>
        <taxon>Actinomycetota</taxon>
        <taxon>Actinomycetes</taxon>
        <taxon>Frankiales</taxon>
        <taxon>Frankiaceae</taxon>
        <taxon>Frankia</taxon>
    </lineage>
</organism>
<evidence type="ECO:0000256" key="3">
    <source>
        <dbReference type="PROSITE-ProRule" id="PRU01100"/>
    </source>
</evidence>
<evidence type="ECO:0000256" key="1">
    <source>
        <dbReference type="ARBA" id="ARBA00022801"/>
    </source>
</evidence>